<keyword evidence="7" id="KW-0999">Mitochondrion inner membrane</keyword>
<keyword evidence="9" id="KW-0809">Transit peptide</keyword>
<keyword evidence="22" id="KW-1185">Reference proteome</keyword>
<keyword evidence="15" id="KW-0472">Membrane</keyword>
<evidence type="ECO:0000256" key="5">
    <source>
        <dbReference type="ARBA" id="ARBA00022448"/>
    </source>
</evidence>
<evidence type="ECO:0000256" key="11">
    <source>
        <dbReference type="ARBA" id="ARBA00022989"/>
    </source>
</evidence>
<evidence type="ECO:0000256" key="12">
    <source>
        <dbReference type="ARBA" id="ARBA00023002"/>
    </source>
</evidence>
<keyword evidence="14" id="KW-0496">Mitochondrion</keyword>
<evidence type="ECO:0000256" key="16">
    <source>
        <dbReference type="ARBA" id="ARBA00023157"/>
    </source>
</evidence>
<keyword evidence="13" id="KW-0811">Translocation</keyword>
<dbReference type="AlphaFoldDB" id="A0A427XI39"/>
<keyword evidence="6" id="KW-0812">Transmembrane</keyword>
<feature type="compositionally biased region" description="Basic and acidic residues" evidence="19">
    <location>
        <begin position="247"/>
        <end position="258"/>
    </location>
</feature>
<dbReference type="InterPro" id="IPR039289">
    <property type="entry name" value="CHCHD4"/>
</dbReference>
<evidence type="ECO:0000256" key="7">
    <source>
        <dbReference type="ARBA" id="ARBA00022792"/>
    </source>
</evidence>
<keyword evidence="12" id="KW-0560">Oxidoreductase</keyword>
<accession>A0A427XI39</accession>
<dbReference type="InterPro" id="IPR010625">
    <property type="entry name" value="CHCH"/>
</dbReference>
<dbReference type="Gene3D" id="1.10.287.2900">
    <property type="match status" value="1"/>
</dbReference>
<dbReference type="OrthoDB" id="7481291at2759"/>
<dbReference type="Proteomes" id="UP000279236">
    <property type="component" value="Unassembled WGS sequence"/>
</dbReference>
<dbReference type="GO" id="GO:0005758">
    <property type="term" value="C:mitochondrial intermembrane space"/>
    <property type="evidence" value="ECO:0007669"/>
    <property type="project" value="TreeGrafter"/>
</dbReference>
<dbReference type="PROSITE" id="PS51808">
    <property type="entry name" value="CHCH"/>
    <property type="match status" value="1"/>
</dbReference>
<evidence type="ECO:0000256" key="1">
    <source>
        <dbReference type="ARBA" id="ARBA00001947"/>
    </source>
</evidence>
<evidence type="ECO:0000256" key="9">
    <source>
        <dbReference type="ARBA" id="ARBA00022946"/>
    </source>
</evidence>
<evidence type="ECO:0000256" key="19">
    <source>
        <dbReference type="SAM" id="MobiDB-lite"/>
    </source>
</evidence>
<evidence type="ECO:0000256" key="6">
    <source>
        <dbReference type="ARBA" id="ARBA00022692"/>
    </source>
</evidence>
<dbReference type="GO" id="GO:0005743">
    <property type="term" value="C:mitochondrial inner membrane"/>
    <property type="evidence" value="ECO:0007669"/>
    <property type="project" value="UniProtKB-SubCell"/>
</dbReference>
<gene>
    <name evidence="21" type="primary">MIA40</name>
    <name evidence="21" type="ORF">EHS24_002132</name>
</gene>
<evidence type="ECO:0000313" key="21">
    <source>
        <dbReference type="EMBL" id="RSH78407.1"/>
    </source>
</evidence>
<dbReference type="FunFam" id="1.10.287.2900:FF:000002">
    <property type="entry name" value="Mitochondrial intermembrane space import and assembly protein"/>
    <property type="match status" value="1"/>
</dbReference>
<keyword evidence="11" id="KW-1133">Transmembrane helix</keyword>
<keyword evidence="16" id="KW-1015">Disulfide bond</keyword>
<feature type="domain" description="CHCH" evidence="20">
    <location>
        <begin position="191"/>
        <end position="226"/>
    </location>
</feature>
<proteinExistence type="predicted"/>
<evidence type="ECO:0000256" key="18">
    <source>
        <dbReference type="ARBA" id="ARBA00033150"/>
    </source>
</evidence>
<evidence type="ECO:0000256" key="8">
    <source>
        <dbReference type="ARBA" id="ARBA00022927"/>
    </source>
</evidence>
<dbReference type="Pfam" id="PF06747">
    <property type="entry name" value="CHCH"/>
    <property type="match status" value="1"/>
</dbReference>
<feature type="region of interest" description="Disordered" evidence="19">
    <location>
        <begin position="71"/>
        <end position="99"/>
    </location>
</feature>
<feature type="compositionally biased region" description="Acidic residues" evidence="19">
    <location>
        <begin position="77"/>
        <end position="95"/>
    </location>
</feature>
<evidence type="ECO:0000256" key="2">
    <source>
        <dbReference type="ARBA" id="ARBA00001973"/>
    </source>
</evidence>
<sequence length="258" mass="26977">MFASRLRPIARTAARRAYATASSASSTASARVAPKAKVAREGEGLAYVVAASAALFAAGSAVYHLRVNNTSGVPKTDEEEEEEEQAEEEAEEEVVEAPKQTATDAKAESLIEAAVAGLAATAEEVDGALAELVTATEAALAKYASDKQTAAVEAATLPDPAEAASQGAFNEETGEINWDCPCLGGMADGPCGEQFKAAFSCFVYSEAEPKGLDCVEKFQAMQDCFREHPEVYGEEIDDDEAPAPAAEEPKEAEKEATA</sequence>
<feature type="region of interest" description="Disordered" evidence="19">
    <location>
        <begin position="233"/>
        <end position="258"/>
    </location>
</feature>
<dbReference type="GO" id="GO:0015035">
    <property type="term" value="F:protein-disulfide reductase activity"/>
    <property type="evidence" value="ECO:0007669"/>
    <property type="project" value="InterPro"/>
</dbReference>
<keyword evidence="10" id="KW-0735">Signal-anchor</keyword>
<evidence type="ECO:0000256" key="13">
    <source>
        <dbReference type="ARBA" id="ARBA00023010"/>
    </source>
</evidence>
<comment type="subcellular location">
    <subcellularLocation>
        <location evidence="3">Mitochondrion inner membrane</location>
        <topology evidence="3">Single-pass type II membrane protein</topology>
        <orientation evidence="3">Intermembrane side</orientation>
    </subcellularLocation>
</comment>
<comment type="cofactor">
    <cofactor evidence="1">
        <name>Zn(2+)</name>
        <dbReference type="ChEBI" id="CHEBI:29105"/>
    </cofactor>
</comment>
<evidence type="ECO:0000313" key="22">
    <source>
        <dbReference type="Proteomes" id="UP000279236"/>
    </source>
</evidence>
<evidence type="ECO:0000256" key="4">
    <source>
        <dbReference type="ARBA" id="ARBA00013714"/>
    </source>
</evidence>
<evidence type="ECO:0000256" key="10">
    <source>
        <dbReference type="ARBA" id="ARBA00022968"/>
    </source>
</evidence>
<comment type="cofactor">
    <cofactor evidence="2">
        <name>Cu(2+)</name>
        <dbReference type="ChEBI" id="CHEBI:29036"/>
    </cofactor>
</comment>
<evidence type="ECO:0000259" key="20">
    <source>
        <dbReference type="Pfam" id="PF06747"/>
    </source>
</evidence>
<dbReference type="GeneID" id="39586675"/>
<keyword evidence="17" id="KW-0676">Redox-active center</keyword>
<dbReference type="EMBL" id="RSCE01000012">
    <property type="protein sequence ID" value="RSH78407.1"/>
    <property type="molecule type" value="Genomic_DNA"/>
</dbReference>
<dbReference type="RefSeq" id="XP_028473554.1">
    <property type="nucleotide sequence ID" value="XM_028617876.1"/>
</dbReference>
<dbReference type="PANTHER" id="PTHR21622">
    <property type="entry name" value="COILED-COIL-HELIX-COILED-COIL-HELIX DOMAIN CONTAINING 4"/>
    <property type="match status" value="1"/>
</dbReference>
<evidence type="ECO:0000256" key="15">
    <source>
        <dbReference type="ARBA" id="ARBA00023136"/>
    </source>
</evidence>
<dbReference type="STRING" id="105984.A0A427XI39"/>
<evidence type="ECO:0000256" key="14">
    <source>
        <dbReference type="ARBA" id="ARBA00023128"/>
    </source>
</evidence>
<name>A0A427XI39_9TREE</name>
<evidence type="ECO:0000256" key="3">
    <source>
        <dbReference type="ARBA" id="ARBA00004164"/>
    </source>
</evidence>
<dbReference type="PANTHER" id="PTHR21622:SF0">
    <property type="entry name" value="COILED-COIL-HELIX-COILED-COIL-HELIX DOMAIN CONTAINING 4"/>
    <property type="match status" value="1"/>
</dbReference>
<comment type="caution">
    <text evidence="21">The sequence shown here is derived from an EMBL/GenBank/DDBJ whole genome shotgun (WGS) entry which is preliminary data.</text>
</comment>
<dbReference type="GO" id="GO:0045041">
    <property type="term" value="P:protein import into mitochondrial intermembrane space"/>
    <property type="evidence" value="ECO:0007669"/>
    <property type="project" value="InterPro"/>
</dbReference>
<keyword evidence="8" id="KW-0653">Protein transport</keyword>
<keyword evidence="5" id="KW-0813">Transport</keyword>
<organism evidence="21 22">
    <name type="scientific">Apiotrichum porosum</name>
    <dbReference type="NCBI Taxonomy" id="105984"/>
    <lineage>
        <taxon>Eukaryota</taxon>
        <taxon>Fungi</taxon>
        <taxon>Dikarya</taxon>
        <taxon>Basidiomycota</taxon>
        <taxon>Agaricomycotina</taxon>
        <taxon>Tremellomycetes</taxon>
        <taxon>Trichosporonales</taxon>
        <taxon>Trichosporonaceae</taxon>
        <taxon>Apiotrichum</taxon>
    </lineage>
</organism>
<reference evidence="21 22" key="1">
    <citation type="submission" date="2018-11" db="EMBL/GenBank/DDBJ databases">
        <title>Genome sequence of Apiotrichum porosum DSM 27194.</title>
        <authorList>
            <person name="Aliyu H."/>
            <person name="Gorte O."/>
            <person name="Ochsenreither K."/>
        </authorList>
    </citation>
    <scope>NUCLEOTIDE SEQUENCE [LARGE SCALE GENOMIC DNA]</scope>
    <source>
        <strain evidence="21 22">DSM 27194</strain>
    </source>
</reference>
<protein>
    <recommendedName>
        <fullName evidence="4">Mitochondrial intermembrane space import and assembly protein 40</fullName>
    </recommendedName>
    <alternativeName>
        <fullName evidence="18">Mitochondrial import inner membrane translocase TIM40</fullName>
    </alternativeName>
</protein>
<evidence type="ECO:0000256" key="17">
    <source>
        <dbReference type="ARBA" id="ARBA00023284"/>
    </source>
</evidence>